<dbReference type="PANTHER" id="PTHR37304:SF1">
    <property type="entry name" value="MEMBRANE PROTEIN"/>
    <property type="match status" value="1"/>
</dbReference>
<dbReference type="Pfam" id="PF04070">
    <property type="entry name" value="DUF378"/>
    <property type="match status" value="1"/>
</dbReference>
<evidence type="ECO:0000313" key="3">
    <source>
        <dbReference type="Proteomes" id="UP000177140"/>
    </source>
</evidence>
<proteinExistence type="predicted"/>
<organism evidence="2 3">
    <name type="scientific">Candidatus Vogelbacteria bacterium RIFOXYD2_FULL_44_9</name>
    <dbReference type="NCBI Taxonomy" id="1802441"/>
    <lineage>
        <taxon>Bacteria</taxon>
        <taxon>Candidatus Vogeliibacteriota</taxon>
    </lineage>
</organism>
<feature type="transmembrane region" description="Helical" evidence="1">
    <location>
        <begin position="9"/>
        <end position="28"/>
    </location>
</feature>
<dbReference type="EMBL" id="MHTM01000026">
    <property type="protein sequence ID" value="OHA61985.1"/>
    <property type="molecule type" value="Genomic_DNA"/>
</dbReference>
<name>A0A1G2QMZ4_9BACT</name>
<evidence type="ECO:0000313" key="2">
    <source>
        <dbReference type="EMBL" id="OHA61985.1"/>
    </source>
</evidence>
<accession>A0A1G2QMZ4</accession>
<reference evidence="2 3" key="1">
    <citation type="journal article" date="2016" name="Nat. Commun.">
        <title>Thousands of microbial genomes shed light on interconnected biogeochemical processes in an aquifer system.</title>
        <authorList>
            <person name="Anantharaman K."/>
            <person name="Brown C.T."/>
            <person name="Hug L.A."/>
            <person name="Sharon I."/>
            <person name="Castelle C.J."/>
            <person name="Probst A.J."/>
            <person name="Thomas B.C."/>
            <person name="Singh A."/>
            <person name="Wilkins M.J."/>
            <person name="Karaoz U."/>
            <person name="Brodie E.L."/>
            <person name="Williams K.H."/>
            <person name="Hubbard S.S."/>
            <person name="Banfield J.F."/>
        </authorList>
    </citation>
    <scope>NUCLEOTIDE SEQUENCE [LARGE SCALE GENOMIC DNA]</scope>
</reference>
<feature type="transmembrane region" description="Helical" evidence="1">
    <location>
        <begin position="40"/>
        <end position="60"/>
    </location>
</feature>
<protein>
    <submittedName>
        <fullName evidence="2">DUF378 domain-containing protein</fullName>
    </submittedName>
</protein>
<dbReference type="PANTHER" id="PTHR37304">
    <property type="entry name" value="MEMBRANE PROTEIN-RELATED"/>
    <property type="match status" value="1"/>
</dbReference>
<evidence type="ECO:0000256" key="1">
    <source>
        <dbReference type="SAM" id="Phobius"/>
    </source>
</evidence>
<comment type="caution">
    <text evidence="2">The sequence shown here is derived from an EMBL/GenBank/DDBJ whole genome shotgun (WGS) entry which is preliminary data.</text>
</comment>
<keyword evidence="1" id="KW-0812">Transmembrane</keyword>
<gene>
    <name evidence="2" type="ORF">A2556_00905</name>
</gene>
<dbReference type="AlphaFoldDB" id="A0A1G2QMZ4"/>
<sequence>MSKLNFMDWIAIVLSVVGAVNWGLYGAFGFDLVASLFGQANVLSSIVYIIVGLGGLYLIATAMKVSKPM</sequence>
<keyword evidence="1" id="KW-0472">Membrane</keyword>
<dbReference type="InterPro" id="IPR007211">
    <property type="entry name" value="DUF378"/>
</dbReference>
<keyword evidence="1" id="KW-1133">Transmembrane helix</keyword>
<dbReference type="Proteomes" id="UP000177140">
    <property type="component" value="Unassembled WGS sequence"/>
</dbReference>